<dbReference type="HAMAP" id="MF_00600">
    <property type="entry name" value="CH60"/>
    <property type="match status" value="1"/>
</dbReference>
<dbReference type="PANTHER" id="PTHR45633">
    <property type="entry name" value="60 KDA HEAT SHOCK PROTEIN, MITOCHONDRIAL"/>
    <property type="match status" value="1"/>
</dbReference>
<evidence type="ECO:0000256" key="6">
    <source>
        <dbReference type="ARBA" id="ARBA00062746"/>
    </source>
</evidence>
<dbReference type="NCBIfam" id="NF009488">
    <property type="entry name" value="PRK12850.1"/>
    <property type="match status" value="1"/>
</dbReference>
<evidence type="ECO:0000256" key="4">
    <source>
        <dbReference type="ARBA" id="ARBA00023186"/>
    </source>
</evidence>
<keyword evidence="2" id="KW-0547">Nucleotide-binding</keyword>
<dbReference type="Gene3D" id="3.50.7.10">
    <property type="entry name" value="GroEL"/>
    <property type="match status" value="1"/>
</dbReference>
<evidence type="ECO:0000256" key="1">
    <source>
        <dbReference type="ARBA" id="ARBA00006607"/>
    </source>
</evidence>
<dbReference type="Gene3D" id="1.10.560.10">
    <property type="entry name" value="GroEL-like equatorial domain"/>
    <property type="match status" value="1"/>
</dbReference>
<dbReference type="GO" id="GO:0140662">
    <property type="term" value="F:ATP-dependent protein folding chaperone"/>
    <property type="evidence" value="ECO:0007669"/>
    <property type="project" value="InterPro"/>
</dbReference>
<reference evidence="8" key="1">
    <citation type="submission" date="2021-01" db="EMBL/GenBank/DDBJ databases">
        <authorList>
            <person name="Corre E."/>
            <person name="Pelletier E."/>
            <person name="Niang G."/>
            <person name="Scheremetjew M."/>
            <person name="Finn R."/>
            <person name="Kale V."/>
            <person name="Holt S."/>
            <person name="Cochrane G."/>
            <person name="Meng A."/>
            <person name="Brown T."/>
            <person name="Cohen L."/>
        </authorList>
    </citation>
    <scope>NUCLEOTIDE SEQUENCE</scope>
    <source>
        <strain evidence="8">PLY429</strain>
    </source>
</reference>
<dbReference type="EMBL" id="HBGG01038932">
    <property type="protein sequence ID" value="CAD9219653.1"/>
    <property type="molecule type" value="Transcribed_RNA"/>
</dbReference>
<dbReference type="AlphaFoldDB" id="A0A7S1XA71"/>
<name>A0A7S1XA71_9CHLO</name>
<dbReference type="InterPro" id="IPR027409">
    <property type="entry name" value="GroEL-like_apical_dom_sf"/>
</dbReference>
<comment type="function">
    <text evidence="5">This protein binds RuBisCO small and large subunits and is implicated in the assembly of the enzyme oligomer.</text>
</comment>
<dbReference type="SUPFAM" id="SSF52029">
    <property type="entry name" value="GroEL apical domain-like"/>
    <property type="match status" value="1"/>
</dbReference>
<dbReference type="SUPFAM" id="SSF54849">
    <property type="entry name" value="GroEL-intermediate domain like"/>
    <property type="match status" value="1"/>
</dbReference>
<keyword evidence="4" id="KW-0143">Chaperone</keyword>
<dbReference type="InterPro" id="IPR018370">
    <property type="entry name" value="Chaperonin_Cpn60_CS"/>
</dbReference>
<evidence type="ECO:0000256" key="7">
    <source>
        <dbReference type="RuleBase" id="RU000418"/>
    </source>
</evidence>
<organism evidence="8">
    <name type="scientific">Tetraselmis chuii</name>
    <dbReference type="NCBI Taxonomy" id="63592"/>
    <lineage>
        <taxon>Eukaryota</taxon>
        <taxon>Viridiplantae</taxon>
        <taxon>Chlorophyta</taxon>
        <taxon>core chlorophytes</taxon>
        <taxon>Chlorodendrophyceae</taxon>
        <taxon>Chlorodendrales</taxon>
        <taxon>Chlorodendraceae</taxon>
        <taxon>Tetraselmis</taxon>
    </lineage>
</organism>
<dbReference type="NCBIfam" id="NF009489">
    <property type="entry name" value="PRK12851.1"/>
    <property type="match status" value="1"/>
</dbReference>
<dbReference type="Pfam" id="PF00118">
    <property type="entry name" value="Cpn60_TCP1"/>
    <property type="match status" value="1"/>
</dbReference>
<evidence type="ECO:0000313" key="8">
    <source>
        <dbReference type="EMBL" id="CAD9219653.1"/>
    </source>
</evidence>
<dbReference type="Gene3D" id="3.30.260.10">
    <property type="entry name" value="TCP-1-like chaperonin intermediate domain"/>
    <property type="match status" value="1"/>
</dbReference>
<protein>
    <submittedName>
        <fullName evidence="8">Uncharacterized protein</fullName>
    </submittedName>
</protein>
<dbReference type="NCBIfam" id="NF000592">
    <property type="entry name" value="PRK00013.1"/>
    <property type="match status" value="1"/>
</dbReference>
<proteinExistence type="inferred from homology"/>
<evidence type="ECO:0000256" key="3">
    <source>
        <dbReference type="ARBA" id="ARBA00022840"/>
    </source>
</evidence>
<dbReference type="GO" id="GO:0005524">
    <property type="term" value="F:ATP binding"/>
    <property type="evidence" value="ECO:0007669"/>
    <property type="project" value="UniProtKB-KW"/>
</dbReference>
<keyword evidence="3" id="KW-0067">ATP-binding</keyword>
<accession>A0A7S1XA71</accession>
<dbReference type="NCBIfam" id="TIGR02348">
    <property type="entry name" value="GroEL"/>
    <property type="match status" value="1"/>
</dbReference>
<dbReference type="CDD" id="cd03344">
    <property type="entry name" value="GroEL"/>
    <property type="match status" value="1"/>
</dbReference>
<gene>
    <name evidence="8" type="ORF">TCHU04912_LOCUS20020</name>
</gene>
<comment type="subunit">
    <text evidence="6">Oligomer of probably six alpha and six beta subunits.</text>
</comment>
<dbReference type="InterPro" id="IPR027410">
    <property type="entry name" value="TCP-1-like_intermed_sf"/>
</dbReference>
<dbReference type="FunFam" id="3.50.7.10:FF:000001">
    <property type="entry name" value="60 kDa chaperonin"/>
    <property type="match status" value="1"/>
</dbReference>
<dbReference type="InterPro" id="IPR027413">
    <property type="entry name" value="GROEL-like_equatorial_sf"/>
</dbReference>
<dbReference type="SUPFAM" id="SSF48592">
    <property type="entry name" value="GroEL equatorial domain-like"/>
    <property type="match status" value="1"/>
</dbReference>
<dbReference type="InterPro" id="IPR001844">
    <property type="entry name" value="Cpn60/GroEL"/>
</dbReference>
<evidence type="ECO:0000256" key="2">
    <source>
        <dbReference type="ARBA" id="ARBA00022741"/>
    </source>
</evidence>
<dbReference type="NCBIfam" id="NF009487">
    <property type="entry name" value="PRK12849.1"/>
    <property type="match status" value="1"/>
</dbReference>
<dbReference type="InterPro" id="IPR002423">
    <property type="entry name" value="Cpn60/GroEL/TCP-1"/>
</dbReference>
<comment type="similarity">
    <text evidence="1 7">Belongs to the chaperonin (HSP60) family.</text>
</comment>
<evidence type="ECO:0000256" key="5">
    <source>
        <dbReference type="ARBA" id="ARBA00058559"/>
    </source>
</evidence>
<dbReference type="PRINTS" id="PR00298">
    <property type="entry name" value="CHAPERONIN60"/>
</dbReference>
<dbReference type="PROSITE" id="PS00296">
    <property type="entry name" value="CHAPERONINS_CPN60"/>
    <property type="match status" value="1"/>
</dbReference>
<sequence>MASLASLKPGSNFLAGNALRSRTARPQRAQRMVARAEAKDITFDGESRAKMQRGINKLARAVGVTLGPRGRNVVLQQDFGVPQVINDGVSIARAIELPDPVENAGAQLIKEVAGRTNDAAGDGTTTACVLAAELIKYGIQVVTSGANPVAVKRGIDKTCAYLLGKLKENAKPVNGFDQIKAVAAISAGNDDAIGLMIAEALDKVGADGVLSIESSSSLETIVEVQEGMAIDRGYISPQFVNNPERQLCEFENCRVLVSDQKIETARQIIPILEQAAKAGAPLVIVTEDIVGEALATLVVNKMRGIIQVCAVKAPGFGERRKALLQDIAIVTGAEYIARDLGMKFEETVLEQLGTARKITVAPTSTTIIAEAGSQEEIAMRVAQIKKELENSDSTYDIEKLSERIAKLTGGIAVIKVGAATEAELEDRKLRIEDAKNATFAAVEEGIVPGGGAALFHLSQMVPEFKATLTNEEERFGADIVMKAITAPLKLIAFNSGVDGEVVMEKLKGLSWEYGYNAMDGKVENLLESGILDPAKVTRSGLSNACGIAGIMLTTQAVMTEVKREKDGVPSGITSDGIPAGMSI</sequence>
<dbReference type="GO" id="GO:0042026">
    <property type="term" value="P:protein refolding"/>
    <property type="evidence" value="ECO:0007669"/>
    <property type="project" value="InterPro"/>
</dbReference>